<organism evidence="1 2">
    <name type="scientific">Hypothenemus hampei</name>
    <name type="common">Coffee berry borer</name>
    <dbReference type="NCBI Taxonomy" id="57062"/>
    <lineage>
        <taxon>Eukaryota</taxon>
        <taxon>Metazoa</taxon>
        <taxon>Ecdysozoa</taxon>
        <taxon>Arthropoda</taxon>
        <taxon>Hexapoda</taxon>
        <taxon>Insecta</taxon>
        <taxon>Pterygota</taxon>
        <taxon>Neoptera</taxon>
        <taxon>Endopterygota</taxon>
        <taxon>Coleoptera</taxon>
        <taxon>Polyphaga</taxon>
        <taxon>Cucujiformia</taxon>
        <taxon>Curculionidae</taxon>
        <taxon>Scolytinae</taxon>
        <taxon>Hypothenemus</taxon>
    </lineage>
</organism>
<evidence type="ECO:0000313" key="1">
    <source>
        <dbReference type="EMBL" id="KAL1502123.1"/>
    </source>
</evidence>
<dbReference type="AlphaFoldDB" id="A0ABD1ETL9"/>
<proteinExistence type="predicted"/>
<reference evidence="1 2" key="1">
    <citation type="submission" date="2024-05" db="EMBL/GenBank/DDBJ databases">
        <title>Genetic variation in Jamaican populations of the coffee berry borer (Hypothenemus hampei).</title>
        <authorList>
            <person name="Errbii M."/>
            <person name="Myrie A."/>
        </authorList>
    </citation>
    <scope>NUCLEOTIDE SEQUENCE [LARGE SCALE GENOMIC DNA]</scope>
    <source>
        <strain evidence="1">JA-Hopewell-2020-01-JO</strain>
        <tissue evidence="1">Whole body</tissue>
    </source>
</reference>
<protein>
    <submittedName>
        <fullName evidence="1">Uncharacterized protein</fullName>
    </submittedName>
</protein>
<comment type="caution">
    <text evidence="1">The sequence shown here is derived from an EMBL/GenBank/DDBJ whole genome shotgun (WGS) entry which is preliminary data.</text>
</comment>
<dbReference type="Proteomes" id="UP001566132">
    <property type="component" value="Unassembled WGS sequence"/>
</dbReference>
<gene>
    <name evidence="1" type="ORF">ABEB36_007315</name>
</gene>
<evidence type="ECO:0000313" key="2">
    <source>
        <dbReference type="Proteomes" id="UP001566132"/>
    </source>
</evidence>
<dbReference type="EMBL" id="JBDJPC010000005">
    <property type="protein sequence ID" value="KAL1502123.1"/>
    <property type="molecule type" value="Genomic_DNA"/>
</dbReference>
<keyword evidence="2" id="KW-1185">Reference proteome</keyword>
<sequence>MELNRQFDRCCNPFGLENHLRKSGLRQASVNIKKTLGLSDFYLLCSGCRKKATAIIKQQKNVINDNNDNYLSNNENKCDSDIDATDTQQSFRSLSFDSELALSQSSSSSQISAETQLPIINKAFQWLNESPISSKNVNDDNYLNNKINKMSSNLKKSLCVATDEQSNFEDDAENFRDLIKLLSAKFNDKNTKKTEKNTNFNSVADEME</sequence>
<name>A0ABD1ETL9_HYPHA</name>
<accession>A0ABD1ETL9</accession>